<dbReference type="Proteomes" id="UP001374584">
    <property type="component" value="Unassembled WGS sequence"/>
</dbReference>
<dbReference type="EMBL" id="JAYMYR010000008">
    <property type="protein sequence ID" value="KAK7348617.1"/>
    <property type="molecule type" value="Genomic_DNA"/>
</dbReference>
<protein>
    <submittedName>
        <fullName evidence="2">Uncharacterized protein</fullName>
    </submittedName>
</protein>
<dbReference type="AlphaFoldDB" id="A0AAN9QUQ9"/>
<reference evidence="2 3" key="1">
    <citation type="submission" date="2024-01" db="EMBL/GenBank/DDBJ databases">
        <title>The genomes of 5 underutilized Papilionoideae crops provide insights into root nodulation and disease resistanc.</title>
        <authorList>
            <person name="Jiang F."/>
        </authorList>
    </citation>
    <scope>NUCLEOTIDE SEQUENCE [LARGE SCALE GENOMIC DNA]</scope>
    <source>
        <strain evidence="2">JINMINGXINNONG_FW02</strain>
        <tissue evidence="2">Leaves</tissue>
    </source>
</reference>
<accession>A0AAN9QUQ9</accession>
<sequence>MTRSAPDHMTAQAQQPPPREGDFMEIESPQATMVKTTPVIVVVPRAEILTEVPKAQVVKDKRKASPEKTVERPESIMCLLGCFGQLCLCQTQLSI</sequence>
<name>A0AAN9QUQ9_PHACN</name>
<gene>
    <name evidence="2" type="ORF">VNO80_23187</name>
</gene>
<evidence type="ECO:0000313" key="3">
    <source>
        <dbReference type="Proteomes" id="UP001374584"/>
    </source>
</evidence>
<organism evidence="2 3">
    <name type="scientific">Phaseolus coccineus</name>
    <name type="common">Scarlet runner bean</name>
    <name type="synonym">Phaseolus multiflorus</name>
    <dbReference type="NCBI Taxonomy" id="3886"/>
    <lineage>
        <taxon>Eukaryota</taxon>
        <taxon>Viridiplantae</taxon>
        <taxon>Streptophyta</taxon>
        <taxon>Embryophyta</taxon>
        <taxon>Tracheophyta</taxon>
        <taxon>Spermatophyta</taxon>
        <taxon>Magnoliopsida</taxon>
        <taxon>eudicotyledons</taxon>
        <taxon>Gunneridae</taxon>
        <taxon>Pentapetalae</taxon>
        <taxon>rosids</taxon>
        <taxon>fabids</taxon>
        <taxon>Fabales</taxon>
        <taxon>Fabaceae</taxon>
        <taxon>Papilionoideae</taxon>
        <taxon>50 kb inversion clade</taxon>
        <taxon>NPAAA clade</taxon>
        <taxon>indigoferoid/millettioid clade</taxon>
        <taxon>Phaseoleae</taxon>
        <taxon>Phaseolus</taxon>
    </lineage>
</organism>
<evidence type="ECO:0000313" key="2">
    <source>
        <dbReference type="EMBL" id="KAK7348617.1"/>
    </source>
</evidence>
<feature type="region of interest" description="Disordered" evidence="1">
    <location>
        <begin position="1"/>
        <end position="23"/>
    </location>
</feature>
<proteinExistence type="predicted"/>
<keyword evidence="3" id="KW-1185">Reference proteome</keyword>
<evidence type="ECO:0000256" key="1">
    <source>
        <dbReference type="SAM" id="MobiDB-lite"/>
    </source>
</evidence>
<comment type="caution">
    <text evidence="2">The sequence shown here is derived from an EMBL/GenBank/DDBJ whole genome shotgun (WGS) entry which is preliminary data.</text>
</comment>